<feature type="transmembrane region" description="Helical" evidence="1">
    <location>
        <begin position="264"/>
        <end position="289"/>
    </location>
</feature>
<dbReference type="RefSeq" id="WP_419151016.1">
    <property type="nucleotide sequence ID" value="NZ_JAUSTR010000001.1"/>
</dbReference>
<feature type="transmembrane region" description="Helical" evidence="1">
    <location>
        <begin position="56"/>
        <end position="73"/>
    </location>
</feature>
<keyword evidence="1" id="KW-0812">Transmembrane</keyword>
<feature type="transmembrane region" description="Helical" evidence="1">
    <location>
        <begin position="12"/>
        <end position="29"/>
    </location>
</feature>
<keyword evidence="1" id="KW-0472">Membrane</keyword>
<gene>
    <name evidence="2" type="ORF">J2S06_000211</name>
</gene>
<dbReference type="EMBL" id="JAUSTR010000001">
    <property type="protein sequence ID" value="MDQ0161141.1"/>
    <property type="molecule type" value="Genomic_DNA"/>
</dbReference>
<feature type="transmembrane region" description="Helical" evidence="1">
    <location>
        <begin position="301"/>
        <end position="320"/>
    </location>
</feature>
<feature type="transmembrane region" description="Helical" evidence="1">
    <location>
        <begin position="326"/>
        <end position="343"/>
    </location>
</feature>
<feature type="transmembrane region" description="Helical" evidence="1">
    <location>
        <begin position="80"/>
        <end position="99"/>
    </location>
</feature>
<evidence type="ECO:0000313" key="2">
    <source>
        <dbReference type="EMBL" id="MDQ0161141.1"/>
    </source>
</evidence>
<evidence type="ECO:0000313" key="3">
    <source>
        <dbReference type="Proteomes" id="UP001225646"/>
    </source>
</evidence>
<accession>A0ABT9VJK8</accession>
<keyword evidence="1" id="KW-1133">Transmembrane helix</keyword>
<dbReference type="Proteomes" id="UP001225646">
    <property type="component" value="Unassembled WGS sequence"/>
</dbReference>
<protein>
    <recommendedName>
        <fullName evidence="4">Nucleoporin-interacting protein</fullName>
    </recommendedName>
</protein>
<keyword evidence="3" id="KW-1185">Reference proteome</keyword>
<proteinExistence type="predicted"/>
<feature type="transmembrane region" description="Helical" evidence="1">
    <location>
        <begin position="161"/>
        <end position="185"/>
    </location>
</feature>
<evidence type="ECO:0008006" key="4">
    <source>
        <dbReference type="Google" id="ProtNLM"/>
    </source>
</evidence>
<name>A0ABT9VJK8_9BACI</name>
<comment type="caution">
    <text evidence="2">The sequence shown here is derived from an EMBL/GenBank/DDBJ whole genome shotgun (WGS) entry which is preliminary data.</text>
</comment>
<feature type="transmembrane region" description="Helical" evidence="1">
    <location>
        <begin position="197"/>
        <end position="217"/>
    </location>
</feature>
<sequence>MGNRVEKKFQWFYFFMIGILLFYMVQNSLSRVSSWDEVDFALGVVQYDLLRMQPHFPGYPYFILGGMLFSTFLQDPIKSLVYFNIFIYITSFFPIYQLAKTAVQNRGLFVTSFVVSFPFLTVITVQPMSEGAAIAAMWWFLWSLIYARNQKRQWLKLLPSFLFSILLGIRLSYIPLGIGLIWLWLEEWKDHKNWKKIIVHLLFALFFQSVWIFGLILSEGGLHSFLSLAISFINGHFSDWGGAITVESDGSIGERLSQFVLYNLLWTGISGQSVILSILYLVLLGIALAFSIKGRLTKLDVLLISSFVAYFFWALLAQNIEKPRHVLPLASICVFFIWTKCLLSFRKRTFIWFMTAVFVFQAYVSIDLLVKQKNETPAVHQFIHFLNEQEEPFIVYTWEETRVMEYENVSFQHKRLMTYSLFLQDISYYEDRTIYVTNHVVEGFEQQGFDLSNRLEKVAEFSSSEIFDPVYSKIILYKWE</sequence>
<reference evidence="2 3" key="1">
    <citation type="submission" date="2023-07" db="EMBL/GenBank/DDBJ databases">
        <title>Genomic Encyclopedia of Type Strains, Phase IV (KMG-IV): sequencing the most valuable type-strain genomes for metagenomic binning, comparative biology and taxonomic classification.</title>
        <authorList>
            <person name="Goeker M."/>
        </authorList>
    </citation>
    <scope>NUCLEOTIDE SEQUENCE [LARGE SCALE GENOMIC DNA]</scope>
    <source>
        <strain evidence="2 3">DSM 19092</strain>
    </source>
</reference>
<evidence type="ECO:0000256" key="1">
    <source>
        <dbReference type="SAM" id="Phobius"/>
    </source>
</evidence>
<organism evidence="2 3">
    <name type="scientific">Aeribacillus alveayuensis</name>
    <dbReference type="NCBI Taxonomy" id="279215"/>
    <lineage>
        <taxon>Bacteria</taxon>
        <taxon>Bacillati</taxon>
        <taxon>Bacillota</taxon>
        <taxon>Bacilli</taxon>
        <taxon>Bacillales</taxon>
        <taxon>Bacillaceae</taxon>
        <taxon>Aeribacillus</taxon>
    </lineage>
</organism>